<dbReference type="RefSeq" id="XP_009525944.1">
    <property type="nucleotide sequence ID" value="XM_009527649.1"/>
</dbReference>
<proteinExistence type="predicted"/>
<evidence type="ECO:0000313" key="1">
    <source>
        <dbReference type="EMBL" id="EGZ16886.1"/>
    </source>
</evidence>
<dbReference type="InParanoid" id="G4ZD81"/>
<dbReference type="GeneID" id="20658016"/>
<reference evidence="1 2" key="1">
    <citation type="journal article" date="2006" name="Science">
        <title>Phytophthora genome sequences uncover evolutionary origins and mechanisms of pathogenesis.</title>
        <authorList>
            <person name="Tyler B.M."/>
            <person name="Tripathy S."/>
            <person name="Zhang X."/>
            <person name="Dehal P."/>
            <person name="Jiang R.H."/>
            <person name="Aerts A."/>
            <person name="Arredondo F.D."/>
            <person name="Baxter L."/>
            <person name="Bensasson D."/>
            <person name="Beynon J.L."/>
            <person name="Chapman J."/>
            <person name="Damasceno C.M."/>
            <person name="Dorrance A.E."/>
            <person name="Dou D."/>
            <person name="Dickerman A.W."/>
            <person name="Dubchak I.L."/>
            <person name="Garbelotto M."/>
            <person name="Gijzen M."/>
            <person name="Gordon S.G."/>
            <person name="Govers F."/>
            <person name="Grunwald N.J."/>
            <person name="Huang W."/>
            <person name="Ivors K.L."/>
            <person name="Jones R.W."/>
            <person name="Kamoun S."/>
            <person name="Krampis K."/>
            <person name="Lamour K.H."/>
            <person name="Lee M.K."/>
            <person name="McDonald W.H."/>
            <person name="Medina M."/>
            <person name="Meijer H.J."/>
            <person name="Nordberg E.K."/>
            <person name="Maclean D.J."/>
            <person name="Ospina-Giraldo M.D."/>
            <person name="Morris P.F."/>
            <person name="Phuntumart V."/>
            <person name="Putnam N.H."/>
            <person name="Rash S."/>
            <person name="Rose J.K."/>
            <person name="Sakihama Y."/>
            <person name="Salamov A.A."/>
            <person name="Savidor A."/>
            <person name="Scheuring C.F."/>
            <person name="Smith B.M."/>
            <person name="Sobral B.W."/>
            <person name="Terry A."/>
            <person name="Torto-Alalibo T.A."/>
            <person name="Win J."/>
            <person name="Xu Z."/>
            <person name="Zhang H."/>
            <person name="Grigoriev I.V."/>
            <person name="Rokhsar D.S."/>
            <person name="Boore J.L."/>
        </authorList>
    </citation>
    <scope>NUCLEOTIDE SEQUENCE [LARGE SCALE GENOMIC DNA]</scope>
    <source>
        <strain evidence="1 2">P6497</strain>
    </source>
</reference>
<gene>
    <name evidence="1" type="ORF">PHYSODRAFT_501770</name>
</gene>
<keyword evidence="2" id="KW-1185">Reference proteome</keyword>
<evidence type="ECO:0000313" key="2">
    <source>
        <dbReference type="Proteomes" id="UP000002640"/>
    </source>
</evidence>
<name>G4ZD81_PHYSP</name>
<sequence length="191" mass="22136">MPPVLSSDTVLYNDEATDIERFRARHRRLCRDYQENSAQTSKRVESVDEDDGRKRKIPAKWRAKQCQTWNQHEDGYWPESAGTEMHLGFNAFDFSASPEAFNDEPEDPIEIIDLRYDTFCEEDDLVLMADVAKQVTSMGFSSDSLWGWKLPGLRQSTQQLPSLNRDGVWGGPIHHVTHSTPERALYYRYYA</sequence>
<accession>G4ZD81</accession>
<dbReference type="AlphaFoldDB" id="G4ZD81"/>
<dbReference type="KEGG" id="psoj:PHYSODRAFT_501770"/>
<organism evidence="1 2">
    <name type="scientific">Phytophthora sojae (strain P6497)</name>
    <name type="common">Soybean stem and root rot agent</name>
    <name type="synonym">Phytophthora megasperma f. sp. glycines</name>
    <dbReference type="NCBI Taxonomy" id="1094619"/>
    <lineage>
        <taxon>Eukaryota</taxon>
        <taxon>Sar</taxon>
        <taxon>Stramenopiles</taxon>
        <taxon>Oomycota</taxon>
        <taxon>Peronosporomycetes</taxon>
        <taxon>Peronosporales</taxon>
        <taxon>Peronosporaceae</taxon>
        <taxon>Phytophthora</taxon>
    </lineage>
</organism>
<dbReference type="EMBL" id="JH159154">
    <property type="protein sequence ID" value="EGZ16886.1"/>
    <property type="molecule type" value="Genomic_DNA"/>
</dbReference>
<dbReference type="Proteomes" id="UP000002640">
    <property type="component" value="Unassembled WGS sequence"/>
</dbReference>
<protein>
    <submittedName>
        <fullName evidence="1">Uncharacterized protein</fullName>
    </submittedName>
</protein>
<dbReference type="OMA" id="PERALYY"/>